<sequence length="407" mass="45599">MAALLSTLAATSSVSEISDRQITQGFIYIYEVPANYTTGQLATPLNQTSEAGLWTQTYDIDQHVYRFLSTSSARTYDPAEAKLFYIPAFLARLFFNEFHVLHHNVGQAFLACTFASLELIKWVQQSAPYWNMTQGENHFMVFPLDHGRCLSLGGAQAHQFGRITGIQASGDLVLTDGLSKSWYCYRPYRDIVLPQPIESTLAEVSRLTPPSSTQRDISVLYRFGPGGSYGTFAYRNDPHNYSHSDLRGEILRQHEENPIPGAVAGKASLHQTHLDMQKAVFCVTPNGASQHTVRTYRAILAGCIPVTFFRAFDNPWERNLGLDWSTFTVNINPDEYYMAGDILRRVLRTPARVQSLQNNLAEVQPMFEWFSGSDRGVEHTLLRELSLIADRNSLATASSGTQLPPES</sequence>
<keyword evidence="6" id="KW-1185">Reference proteome</keyword>
<reference evidence="5 6" key="1">
    <citation type="journal article" date="2024" name="Nat. Commun.">
        <title>Phylogenomics reveals the evolutionary origins of lichenization in chlorophyte algae.</title>
        <authorList>
            <person name="Puginier C."/>
            <person name="Libourel C."/>
            <person name="Otte J."/>
            <person name="Skaloud P."/>
            <person name="Haon M."/>
            <person name="Grisel S."/>
            <person name="Petersen M."/>
            <person name="Berrin J.G."/>
            <person name="Delaux P.M."/>
            <person name="Dal Grande F."/>
            <person name="Keller J."/>
        </authorList>
    </citation>
    <scope>NUCLEOTIDE SEQUENCE [LARGE SCALE GENOMIC DNA]</scope>
    <source>
        <strain evidence="5 6">SAG 2145</strain>
    </source>
</reference>
<comment type="caution">
    <text evidence="5">The sequence shown here is derived from an EMBL/GenBank/DDBJ whole genome shotgun (WGS) entry which is preliminary data.</text>
</comment>
<dbReference type="Pfam" id="PF03016">
    <property type="entry name" value="Exostosin_GT47"/>
    <property type="match status" value="1"/>
</dbReference>
<comment type="similarity">
    <text evidence="2">Belongs to the glycosyltransferase 47 family.</text>
</comment>
<evidence type="ECO:0000256" key="2">
    <source>
        <dbReference type="ARBA" id="ARBA00010271"/>
    </source>
</evidence>
<feature type="domain" description="Exostosin GT47" evidence="4">
    <location>
        <begin position="27"/>
        <end position="344"/>
    </location>
</feature>
<dbReference type="AlphaFoldDB" id="A0AAW1RDU2"/>
<evidence type="ECO:0000256" key="1">
    <source>
        <dbReference type="ARBA" id="ARBA00004323"/>
    </source>
</evidence>
<dbReference type="InterPro" id="IPR040911">
    <property type="entry name" value="Exostosin_GT47"/>
</dbReference>
<keyword evidence="3" id="KW-0333">Golgi apparatus</keyword>
<name>A0AAW1RDU2_9CHLO</name>
<organism evidence="5 6">
    <name type="scientific">Apatococcus lobatus</name>
    <dbReference type="NCBI Taxonomy" id="904363"/>
    <lineage>
        <taxon>Eukaryota</taxon>
        <taxon>Viridiplantae</taxon>
        <taxon>Chlorophyta</taxon>
        <taxon>core chlorophytes</taxon>
        <taxon>Trebouxiophyceae</taxon>
        <taxon>Chlorellales</taxon>
        <taxon>Chlorellaceae</taxon>
        <taxon>Apatococcus</taxon>
    </lineage>
</organism>
<evidence type="ECO:0000313" key="5">
    <source>
        <dbReference type="EMBL" id="KAK9831620.1"/>
    </source>
</evidence>
<dbReference type="Proteomes" id="UP001438707">
    <property type="component" value="Unassembled WGS sequence"/>
</dbReference>
<dbReference type="GO" id="GO:0000139">
    <property type="term" value="C:Golgi membrane"/>
    <property type="evidence" value="ECO:0007669"/>
    <property type="project" value="UniProtKB-SubCell"/>
</dbReference>
<dbReference type="PANTHER" id="PTHR11062">
    <property type="entry name" value="EXOSTOSIN HEPARAN SULFATE GLYCOSYLTRANSFERASE -RELATED"/>
    <property type="match status" value="1"/>
</dbReference>
<accession>A0AAW1RDU2</accession>
<dbReference type="InterPro" id="IPR004263">
    <property type="entry name" value="Exostosin"/>
</dbReference>
<protein>
    <recommendedName>
        <fullName evidence="4">Exostosin GT47 domain-containing protein</fullName>
    </recommendedName>
</protein>
<evidence type="ECO:0000259" key="4">
    <source>
        <dbReference type="Pfam" id="PF03016"/>
    </source>
</evidence>
<dbReference type="GO" id="GO:0016757">
    <property type="term" value="F:glycosyltransferase activity"/>
    <property type="evidence" value="ECO:0007669"/>
    <property type="project" value="InterPro"/>
</dbReference>
<proteinExistence type="inferred from homology"/>
<evidence type="ECO:0000313" key="6">
    <source>
        <dbReference type="Proteomes" id="UP001438707"/>
    </source>
</evidence>
<evidence type="ECO:0000256" key="3">
    <source>
        <dbReference type="ARBA" id="ARBA00023034"/>
    </source>
</evidence>
<comment type="subcellular location">
    <subcellularLocation>
        <location evidence="1">Golgi apparatus membrane</location>
        <topology evidence="1">Single-pass type II membrane protein</topology>
    </subcellularLocation>
</comment>
<dbReference type="PANTHER" id="PTHR11062:SF268">
    <property type="entry name" value="FAMILY PROTEIN, PUTATIVE, EXPRESSED-RELATED"/>
    <property type="match status" value="1"/>
</dbReference>
<dbReference type="EMBL" id="JALJOS010000013">
    <property type="protein sequence ID" value="KAK9831620.1"/>
    <property type="molecule type" value="Genomic_DNA"/>
</dbReference>
<gene>
    <name evidence="5" type="ORF">WJX74_002910</name>
</gene>